<dbReference type="OrthoDB" id="25620at2759"/>
<evidence type="ECO:0000313" key="3">
    <source>
        <dbReference type="Proteomes" id="UP000472267"/>
    </source>
</evidence>
<keyword evidence="3" id="KW-1185">Reference proteome</keyword>
<feature type="compositionally biased region" description="Pro residues" evidence="1">
    <location>
        <begin position="27"/>
        <end position="38"/>
    </location>
</feature>
<sequence>MDVLRSAKRWFFDPGEQKSDTKLPVQAPQPPPQPPPVSPTFQDPWRNIQFGDKAQHEFDQTFQPETQDRFIRVLLHGPTGSGKSSFINSVDSALRGRITTRALADTGYVSSFTNKYKSYKIQGEKPGTFYPFIFSDTMGIERSNKHGVNIGDIKLILKGHVKEGYTFNPGCSLTESDSFYNSKPTLNDKVSVLVCLVPANTQEIMDDQAIQKIRDVREAASELGIPQIAILTKIDEGCPEVKKDLKKVYNSKHIKKQMESVSTVLGIPMNCIYPVKNYSSESETDDVMDEVILSALRKIIDFGEDFLNDTRPDPPTPPPSPTLQHPWRKIQFCDRAQHEFVQNYQPEKEGQHLRVLLHGPPGSGKSSFINSVDSALRGRITARALAATANDGSFMKIYKSHKIRKEKPGTFYPFIFSDTMGIEKGIKGEVNIEDIKLILKGNVKEGYTFNPVSSLSERDPFYNSKPTMNDKVSVLVCLVPANTPTIINDKVIQEIREVREAASGLGIPQIAVLTKIDEACPEVKEDLKNVYKSKYIKKQMEAVSAVLGIQMNCIFPVKNYNSEIETDDDTDSLILSAMRKIIDYGEDVLNDSPPERWCSIL</sequence>
<dbReference type="SUPFAM" id="SSF52540">
    <property type="entry name" value="P-loop containing nucleoside triphosphate hydrolases"/>
    <property type="match status" value="2"/>
</dbReference>
<evidence type="ECO:0000256" key="1">
    <source>
        <dbReference type="SAM" id="MobiDB-lite"/>
    </source>
</evidence>
<gene>
    <name evidence="2" type="primary">LOC115403855</name>
</gene>
<reference evidence="2" key="3">
    <citation type="submission" date="2025-09" db="UniProtKB">
        <authorList>
            <consortium name="Ensembl"/>
        </authorList>
    </citation>
    <scope>IDENTIFICATION</scope>
</reference>
<dbReference type="PANTHER" id="PTHR14241:SF1">
    <property type="entry name" value="INTERFERON-INDUCED PROTEIN 44-RELATED"/>
    <property type="match status" value="1"/>
</dbReference>
<name>A0A672GAK9_SALFA</name>
<dbReference type="CDD" id="cd00882">
    <property type="entry name" value="Ras_like_GTPase"/>
    <property type="match status" value="1"/>
</dbReference>
<protein>
    <submittedName>
        <fullName evidence="2">Interferon-induced protein 44-like</fullName>
    </submittedName>
</protein>
<dbReference type="Gene3D" id="3.40.50.300">
    <property type="entry name" value="P-loop containing nucleotide triphosphate hydrolases"/>
    <property type="match status" value="2"/>
</dbReference>
<reference evidence="2" key="2">
    <citation type="submission" date="2025-08" db="UniProtKB">
        <authorList>
            <consortium name="Ensembl"/>
        </authorList>
    </citation>
    <scope>IDENTIFICATION</scope>
</reference>
<organism evidence="2 3">
    <name type="scientific">Salarias fasciatus</name>
    <name type="common">Jewelled blenny</name>
    <name type="synonym">Blennius fasciatus</name>
    <dbReference type="NCBI Taxonomy" id="181472"/>
    <lineage>
        <taxon>Eukaryota</taxon>
        <taxon>Metazoa</taxon>
        <taxon>Chordata</taxon>
        <taxon>Craniata</taxon>
        <taxon>Vertebrata</taxon>
        <taxon>Euteleostomi</taxon>
        <taxon>Actinopterygii</taxon>
        <taxon>Neopterygii</taxon>
        <taxon>Teleostei</taxon>
        <taxon>Neoteleostei</taxon>
        <taxon>Acanthomorphata</taxon>
        <taxon>Ovalentaria</taxon>
        <taxon>Blenniimorphae</taxon>
        <taxon>Blenniiformes</taxon>
        <taxon>Blennioidei</taxon>
        <taxon>Blenniidae</taxon>
        <taxon>Salariinae</taxon>
        <taxon>Salarias</taxon>
    </lineage>
</organism>
<feature type="region of interest" description="Disordered" evidence="1">
    <location>
        <begin position="1"/>
        <end position="39"/>
    </location>
</feature>
<dbReference type="GO" id="GO:0006955">
    <property type="term" value="P:immune response"/>
    <property type="evidence" value="ECO:0007669"/>
    <property type="project" value="TreeGrafter"/>
</dbReference>
<dbReference type="PANTHER" id="PTHR14241">
    <property type="entry name" value="INTERFERON-INDUCED PROTEIN 44"/>
    <property type="match status" value="1"/>
</dbReference>
<dbReference type="AlphaFoldDB" id="A0A672GAK9"/>
<dbReference type="GeneID" id="115403855"/>
<evidence type="ECO:0000313" key="2">
    <source>
        <dbReference type="Ensembl" id="ENSSFAP00005014025.1"/>
    </source>
</evidence>
<dbReference type="InParanoid" id="A0A672GAK9"/>
<proteinExistence type="predicted"/>
<dbReference type="Ensembl" id="ENSSFAT00005014614.1">
    <property type="protein sequence ID" value="ENSSFAP00005014025.1"/>
    <property type="gene ID" value="ENSSFAG00005007589.1"/>
</dbReference>
<dbReference type="RefSeq" id="XP_029968732.1">
    <property type="nucleotide sequence ID" value="XM_030112872.1"/>
</dbReference>
<dbReference type="Proteomes" id="UP000472267">
    <property type="component" value="Chromosome 17"/>
</dbReference>
<dbReference type="InterPro" id="IPR027417">
    <property type="entry name" value="P-loop_NTPase"/>
</dbReference>
<accession>A0A672GAK9</accession>
<reference evidence="2" key="1">
    <citation type="submission" date="2019-06" db="EMBL/GenBank/DDBJ databases">
        <authorList>
            <consortium name="Wellcome Sanger Institute Data Sharing"/>
        </authorList>
    </citation>
    <scope>NUCLEOTIDE SEQUENCE [LARGE SCALE GENOMIC DNA]</scope>
</reference>